<dbReference type="InterPro" id="IPR003961">
    <property type="entry name" value="FN3_dom"/>
</dbReference>
<reference evidence="6" key="1">
    <citation type="submission" date="2020-05" db="EMBL/GenBank/DDBJ databases">
        <title>Phylogenomic resolution of chytrid fungi.</title>
        <authorList>
            <person name="Stajich J.E."/>
            <person name="Amses K."/>
            <person name="Simmons R."/>
            <person name="Seto K."/>
            <person name="Myers J."/>
            <person name="Bonds A."/>
            <person name="Quandt C.A."/>
            <person name="Barry K."/>
            <person name="Liu P."/>
            <person name="Grigoriev I."/>
            <person name="Longcore J.E."/>
            <person name="James T.Y."/>
        </authorList>
    </citation>
    <scope>NUCLEOTIDE SEQUENCE</scope>
    <source>
        <strain evidence="6">JEL0318</strain>
    </source>
</reference>
<dbReference type="Pfam" id="PF15619">
    <property type="entry name" value="Lebercilin"/>
    <property type="match status" value="1"/>
</dbReference>
<dbReference type="PANTHER" id="PTHR16650">
    <property type="entry name" value="C21ORF13-RELATED"/>
    <property type="match status" value="1"/>
</dbReference>
<dbReference type="InterPro" id="IPR036116">
    <property type="entry name" value="FN3_sf"/>
</dbReference>
<feature type="compositionally biased region" description="Polar residues" evidence="4">
    <location>
        <begin position="61"/>
        <end position="78"/>
    </location>
</feature>
<evidence type="ECO:0000313" key="6">
    <source>
        <dbReference type="EMBL" id="KAJ3054023.1"/>
    </source>
</evidence>
<dbReference type="PANTHER" id="PTHR16650:SF6">
    <property type="entry name" value="GH21622P"/>
    <property type="match status" value="1"/>
</dbReference>
<dbReference type="Proteomes" id="UP001212841">
    <property type="component" value="Unassembled WGS sequence"/>
</dbReference>
<proteinExistence type="inferred from homology"/>
<gene>
    <name evidence="6" type="ORF">HK097_002852</name>
</gene>
<dbReference type="AlphaFoldDB" id="A0AAD5SG71"/>
<comment type="caution">
    <text evidence="6">The sequence shown here is derived from an EMBL/GenBank/DDBJ whole genome shotgun (WGS) entry which is preliminary data.</text>
</comment>
<evidence type="ECO:0000256" key="1">
    <source>
        <dbReference type="ARBA" id="ARBA00010229"/>
    </source>
</evidence>
<comment type="similarity">
    <text evidence="1">Belongs to the LCA5 family.</text>
</comment>
<accession>A0AAD5SG71</accession>
<dbReference type="InterPro" id="IPR028933">
    <property type="entry name" value="Lebercilin_dom"/>
</dbReference>
<evidence type="ECO:0000256" key="2">
    <source>
        <dbReference type="ARBA" id="ARBA00023054"/>
    </source>
</evidence>
<feature type="compositionally biased region" description="Low complexity" evidence="4">
    <location>
        <begin position="20"/>
        <end position="30"/>
    </location>
</feature>
<feature type="compositionally biased region" description="Basic and acidic residues" evidence="4">
    <location>
        <begin position="469"/>
        <end position="490"/>
    </location>
</feature>
<dbReference type="EMBL" id="JADGJD010000164">
    <property type="protein sequence ID" value="KAJ3054023.1"/>
    <property type="molecule type" value="Genomic_DNA"/>
</dbReference>
<evidence type="ECO:0000256" key="4">
    <source>
        <dbReference type="SAM" id="MobiDB-lite"/>
    </source>
</evidence>
<keyword evidence="2 3" id="KW-0175">Coiled coil</keyword>
<dbReference type="InterPro" id="IPR026188">
    <property type="entry name" value="Lebercilin-like"/>
</dbReference>
<feature type="domain" description="Lebercilin" evidence="5">
    <location>
        <begin position="125"/>
        <end position="307"/>
    </location>
</feature>
<evidence type="ECO:0000313" key="7">
    <source>
        <dbReference type="Proteomes" id="UP001212841"/>
    </source>
</evidence>
<sequence>MTDTLPEGYDVAQKLYANPSGSSGSRRTSSAQGGLTGSGGDAGREGASTSFLPYIDPSNPPRNITSASSLHQQYQSGGMAQPRPDDAQDQNPYAQHQHLVDARAAQAQREAMHVMQNMVPAGLALSQIEKFRGMLREKEVECLKLRHENTLLKQVERRQQRSLDELSSKDEDAPRIIKGLRDEVTNLKHKLKLYFTQLSTDARHIRHLGEEKRRMREQVVKLQKLVEEEGLKQKEQLEREREDMRRELEVALRREGEAIKRAQLLEKNLSTDNRHLRGRVHALEGENVGLKTQVDNLEGLMKDKDREIASLSIYRYNAVHRKSEGACRSCAKREKEEGEARRRADIHDKLPELTTPKLELASSTSVDVDIVVPERWDPLDPNTNTQLANVAASEAEPTQTTATAEKHYEFSRVTLLCSDDPGMVENVRTLAVEIEGVKKKVGKGGKRKDGEEKGKKGRSRTGTADDSGGGEKVEKSAGGDGGEAKAEPPKTADPTSPVRVKYPSKTHRVTVVGLDPGRYYYFQVVAGHADVDGPPSSLAKMLVGKD</sequence>
<dbReference type="GO" id="GO:0042073">
    <property type="term" value="P:intraciliary transport"/>
    <property type="evidence" value="ECO:0007669"/>
    <property type="project" value="TreeGrafter"/>
</dbReference>
<keyword evidence="7" id="KW-1185">Reference proteome</keyword>
<feature type="coiled-coil region" evidence="3">
    <location>
        <begin position="205"/>
        <end position="254"/>
    </location>
</feature>
<evidence type="ECO:0000259" key="5">
    <source>
        <dbReference type="Pfam" id="PF15619"/>
    </source>
</evidence>
<name>A0AAD5SG71_9FUNG</name>
<dbReference type="SUPFAM" id="SSF49265">
    <property type="entry name" value="Fibronectin type III"/>
    <property type="match status" value="1"/>
</dbReference>
<evidence type="ECO:0000256" key="3">
    <source>
        <dbReference type="SAM" id="Coils"/>
    </source>
</evidence>
<protein>
    <recommendedName>
        <fullName evidence="5">Lebercilin domain-containing protein</fullName>
    </recommendedName>
</protein>
<feature type="region of interest" description="Disordered" evidence="4">
    <location>
        <begin position="439"/>
        <end position="501"/>
    </location>
</feature>
<dbReference type="CDD" id="cd00063">
    <property type="entry name" value="FN3"/>
    <property type="match status" value="1"/>
</dbReference>
<organism evidence="6 7">
    <name type="scientific">Rhizophlyctis rosea</name>
    <dbReference type="NCBI Taxonomy" id="64517"/>
    <lineage>
        <taxon>Eukaryota</taxon>
        <taxon>Fungi</taxon>
        <taxon>Fungi incertae sedis</taxon>
        <taxon>Chytridiomycota</taxon>
        <taxon>Chytridiomycota incertae sedis</taxon>
        <taxon>Chytridiomycetes</taxon>
        <taxon>Rhizophlyctidales</taxon>
        <taxon>Rhizophlyctidaceae</taxon>
        <taxon>Rhizophlyctis</taxon>
    </lineage>
</organism>
<feature type="region of interest" description="Disordered" evidence="4">
    <location>
        <begin position="1"/>
        <end position="105"/>
    </location>
</feature>
<dbReference type="GO" id="GO:0005930">
    <property type="term" value="C:axoneme"/>
    <property type="evidence" value="ECO:0007669"/>
    <property type="project" value="TreeGrafter"/>
</dbReference>